<evidence type="ECO:0000256" key="1">
    <source>
        <dbReference type="ARBA" id="ARBA00001947"/>
    </source>
</evidence>
<dbReference type="OrthoDB" id="7055905at2"/>
<evidence type="ECO:0000256" key="4">
    <source>
        <dbReference type="ARBA" id="ARBA00022801"/>
    </source>
</evidence>
<dbReference type="InterPro" id="IPR050072">
    <property type="entry name" value="Peptidase_M20A"/>
</dbReference>
<dbReference type="PANTHER" id="PTHR43808">
    <property type="entry name" value="ACETYLORNITHINE DEACETYLASE"/>
    <property type="match status" value="1"/>
</dbReference>
<dbReference type="SUPFAM" id="SSF55031">
    <property type="entry name" value="Bacterial exopeptidase dimerisation domain"/>
    <property type="match status" value="1"/>
</dbReference>
<dbReference type="RefSeq" id="WP_043574891.1">
    <property type="nucleotide sequence ID" value="NZ_CP022752.1"/>
</dbReference>
<comment type="cofactor">
    <cofactor evidence="1">
        <name>Zn(2+)</name>
        <dbReference type="ChEBI" id="CHEBI:29105"/>
    </cofactor>
</comment>
<evidence type="ECO:0000313" key="8">
    <source>
        <dbReference type="EMBL" id="KGI80812.1"/>
    </source>
</evidence>
<dbReference type="eggNOG" id="COG0624">
    <property type="taxonomic scope" value="Bacteria"/>
</dbReference>
<keyword evidence="5" id="KW-0862">Zinc</keyword>
<evidence type="ECO:0000256" key="3">
    <source>
        <dbReference type="ARBA" id="ARBA00022723"/>
    </source>
</evidence>
<dbReference type="InterPro" id="IPR011650">
    <property type="entry name" value="Peptidase_M20_dimer"/>
</dbReference>
<reference evidence="8 9" key="1">
    <citation type="journal article" date="2014" name="PLoS ONE">
        <title>Identification and Characterization of a New Erythromycin Biosynthetic Gene Cluster in Actinopolyspora erythraea YIM90600, a Novel Erythronolide-Producing Halophilic Actinomycete Isolated from Salt Field.</title>
        <authorList>
            <person name="Chen D."/>
            <person name="Feng J."/>
            <person name="Huang L."/>
            <person name="Zhang Q."/>
            <person name="Wu J."/>
            <person name="Zhu X."/>
            <person name="Duan Y."/>
            <person name="Xu Z."/>
        </authorList>
    </citation>
    <scope>NUCLEOTIDE SEQUENCE [LARGE SCALE GENOMIC DNA]</scope>
    <source>
        <strain evidence="8 9">YIM90600</strain>
    </source>
</reference>
<dbReference type="InterPro" id="IPR002933">
    <property type="entry name" value="Peptidase_M20"/>
</dbReference>
<keyword evidence="4" id="KW-0378">Hydrolase</keyword>
<dbReference type="Pfam" id="PF01546">
    <property type="entry name" value="Peptidase_M20"/>
    <property type="match status" value="1"/>
</dbReference>
<dbReference type="InterPro" id="IPR036264">
    <property type="entry name" value="Bact_exopeptidase_dim_dom"/>
</dbReference>
<dbReference type="KEGG" id="aey:CDG81_13985"/>
<dbReference type="AlphaFoldDB" id="A0A099D4R0"/>
<dbReference type="HOGENOM" id="CLU_021802_11_2_11"/>
<keyword evidence="3" id="KW-0479">Metal-binding</keyword>
<dbReference type="CDD" id="cd05675">
    <property type="entry name" value="M20_yscS_like"/>
    <property type="match status" value="1"/>
</dbReference>
<name>A0A099D4R0_9ACTN</name>
<dbReference type="GO" id="GO:0016787">
    <property type="term" value="F:hydrolase activity"/>
    <property type="evidence" value="ECO:0007669"/>
    <property type="project" value="UniProtKB-KW"/>
</dbReference>
<dbReference type="EMBL" id="CP022752">
    <property type="protein sequence ID" value="ASU79214.1"/>
    <property type="molecule type" value="Genomic_DNA"/>
</dbReference>
<dbReference type="Proteomes" id="UP000215043">
    <property type="component" value="Chromosome"/>
</dbReference>
<dbReference type="Gene3D" id="3.40.630.10">
    <property type="entry name" value="Zn peptidases"/>
    <property type="match status" value="1"/>
</dbReference>
<evidence type="ECO:0000256" key="5">
    <source>
        <dbReference type="ARBA" id="ARBA00022833"/>
    </source>
</evidence>
<dbReference type="Gene3D" id="1.10.150.900">
    <property type="match status" value="1"/>
</dbReference>
<gene>
    <name evidence="7" type="ORF">CDG81_13985</name>
    <name evidence="8" type="ORF">IL38_15800</name>
</gene>
<comment type="similarity">
    <text evidence="2">Belongs to the peptidase M20A family.</text>
</comment>
<evidence type="ECO:0000313" key="10">
    <source>
        <dbReference type="Proteomes" id="UP000215043"/>
    </source>
</evidence>
<organism evidence="7 10">
    <name type="scientific">Actinopolyspora erythraea</name>
    <dbReference type="NCBI Taxonomy" id="414996"/>
    <lineage>
        <taxon>Bacteria</taxon>
        <taxon>Bacillati</taxon>
        <taxon>Actinomycetota</taxon>
        <taxon>Actinomycetes</taxon>
        <taxon>Actinopolysporales</taxon>
        <taxon>Actinopolysporaceae</taxon>
        <taxon>Actinopolyspora</taxon>
    </lineage>
</organism>
<evidence type="ECO:0000259" key="6">
    <source>
        <dbReference type="Pfam" id="PF07687"/>
    </source>
</evidence>
<keyword evidence="9" id="KW-1185">Reference proteome</keyword>
<dbReference type="GO" id="GO:0046872">
    <property type="term" value="F:metal ion binding"/>
    <property type="evidence" value="ECO:0007669"/>
    <property type="project" value="UniProtKB-KW"/>
</dbReference>
<evidence type="ECO:0000313" key="9">
    <source>
        <dbReference type="Proteomes" id="UP000029737"/>
    </source>
</evidence>
<dbReference type="Pfam" id="PF07687">
    <property type="entry name" value="M20_dimer"/>
    <property type="match status" value="1"/>
</dbReference>
<dbReference type="PANTHER" id="PTHR43808:SF8">
    <property type="entry name" value="PEPTIDASE M20 DIMERISATION DOMAIN-CONTAINING PROTEIN"/>
    <property type="match status" value="1"/>
</dbReference>
<accession>A0A099D4R0</accession>
<sequence length="453" mass="49416">MSAHVDPQDEGPSNTDPGLRLAEEEVVDLASELIRFDTSNTGDPATLRPERPAAEYVAEKLGEAGFETTYVESGDTPGRGNVIARLPGADRQRGGLLVHGHLDVVPADPTEWSVHPFSGTVRNGYLWGRGAVDMKDMVAMTLATARRLGRDGITPPRDLVFAFLADEEAGGLQGAQWLVDHRPELFEGCTEAISEVGGYSVTFEDGVRAYLIQTAEKGIRWLKLRVRARAGHGSMVHEDNAVTQLAQAVARLGEHRFPIVLNDSVREFLDGVSELTGWSFPEDDLDGAIAKLGNLSRIIGATVRDIANPTMLDAGYKANVIPSVAEASVDCRILPGREEEFDRELADVLGPHVEREWVGLPPVETRFEGEIVESMTRSLLTEDPAARTLPYMMSGGTDAKSFSRLGMNCFGFAPLRLPADLDFSALFHGVDERVPVDSLRFGTRVLDHFLRTS</sequence>
<dbReference type="InterPro" id="IPR001261">
    <property type="entry name" value="ArgE/DapE_CS"/>
</dbReference>
<evidence type="ECO:0000313" key="7">
    <source>
        <dbReference type="EMBL" id="ASU79214.1"/>
    </source>
</evidence>
<dbReference type="EMBL" id="JPMV01000027">
    <property type="protein sequence ID" value="KGI80812.1"/>
    <property type="molecule type" value="Genomic_DNA"/>
</dbReference>
<dbReference type="PROSITE" id="PS00758">
    <property type="entry name" value="ARGE_DAPE_CPG2_1"/>
    <property type="match status" value="1"/>
</dbReference>
<protein>
    <recommendedName>
        <fullName evidence="6">Peptidase M20 dimerisation domain-containing protein</fullName>
    </recommendedName>
</protein>
<feature type="domain" description="Peptidase M20 dimerisation" evidence="6">
    <location>
        <begin position="214"/>
        <end position="350"/>
    </location>
</feature>
<dbReference type="FunFam" id="1.10.150.900:FF:000002">
    <property type="entry name" value="M20/M25/M40 family peptidase"/>
    <property type="match status" value="1"/>
</dbReference>
<dbReference type="Proteomes" id="UP000029737">
    <property type="component" value="Unassembled WGS sequence"/>
</dbReference>
<dbReference type="Gene3D" id="3.30.70.360">
    <property type="match status" value="1"/>
</dbReference>
<reference evidence="7 10" key="2">
    <citation type="submission" date="2017-08" db="EMBL/GenBank/DDBJ databases">
        <title>The complete genome sequence of moderately halophilic actinomycete Actinopolyspora erythraea YIM 90600, the producer of novel erythromycin, novel actinopolysporins A-C and tubercidin.</title>
        <authorList>
            <person name="Yin M."/>
            <person name="Tang S."/>
        </authorList>
    </citation>
    <scope>NUCLEOTIDE SEQUENCE [LARGE SCALE GENOMIC DNA]</scope>
    <source>
        <strain evidence="7 10">YIM 90600</strain>
    </source>
</reference>
<dbReference type="NCBIfam" id="NF005913">
    <property type="entry name" value="PRK07906.1"/>
    <property type="match status" value="1"/>
</dbReference>
<evidence type="ECO:0000256" key="2">
    <source>
        <dbReference type="ARBA" id="ARBA00006247"/>
    </source>
</evidence>
<dbReference type="SUPFAM" id="SSF53187">
    <property type="entry name" value="Zn-dependent exopeptidases"/>
    <property type="match status" value="1"/>
</dbReference>
<proteinExistence type="inferred from homology"/>